<dbReference type="Proteomes" id="UP000225833">
    <property type="component" value="Unassembled WGS sequence"/>
</dbReference>
<accession>A0A2D0IJL1</accession>
<reference evidence="1 2" key="1">
    <citation type="journal article" date="2017" name="Nat. Microbiol.">
        <title>Natural product diversity associated with the nematode symbionts Photorhabdus and Xenorhabdus.</title>
        <authorList>
            <person name="Tobias N.J."/>
            <person name="Wolff H."/>
            <person name="Djahanschiri B."/>
            <person name="Grundmann F."/>
            <person name="Kronenwerth M."/>
            <person name="Shi Y.M."/>
            <person name="Simonyi S."/>
            <person name="Grun P."/>
            <person name="Shapiro-Ilan D."/>
            <person name="Pidot S.J."/>
            <person name="Stinear T.P."/>
            <person name="Ebersberger I."/>
            <person name="Bode H.B."/>
        </authorList>
    </citation>
    <scope>NUCLEOTIDE SEQUENCE [LARGE SCALE GENOMIC DNA]</scope>
    <source>
        <strain evidence="1 2">DSM 16342</strain>
    </source>
</reference>
<evidence type="ECO:0000313" key="1">
    <source>
        <dbReference type="EMBL" id="PHM21940.1"/>
    </source>
</evidence>
<gene>
    <name evidence="1" type="ORF">Xbud_03837</name>
</gene>
<sequence length="109" mass="12349">MQCGEIVPLVFSQQAFECLFLALQRMDSFGLFAGFIDRQHQTTVQQFFIHINGGGGEHQHHRAFHGVAFGDEVSGRFILARARHRQLAITLQQLQRIGGLPYPFFFGDS</sequence>
<proteinExistence type="predicted"/>
<protein>
    <submittedName>
        <fullName evidence="1">Uncharacterized protein</fullName>
    </submittedName>
</protein>
<name>A0A2D0IJL1_XENBU</name>
<dbReference type="EMBL" id="NIBS01000115">
    <property type="protein sequence ID" value="PHM21940.1"/>
    <property type="molecule type" value="Genomic_DNA"/>
</dbReference>
<organism evidence="1 2">
    <name type="scientific">Xenorhabdus budapestensis</name>
    <dbReference type="NCBI Taxonomy" id="290110"/>
    <lineage>
        <taxon>Bacteria</taxon>
        <taxon>Pseudomonadati</taxon>
        <taxon>Pseudomonadota</taxon>
        <taxon>Gammaproteobacteria</taxon>
        <taxon>Enterobacterales</taxon>
        <taxon>Morganellaceae</taxon>
        <taxon>Xenorhabdus</taxon>
    </lineage>
</organism>
<dbReference type="AlphaFoldDB" id="A0A2D0IJL1"/>
<comment type="caution">
    <text evidence="1">The sequence shown here is derived from an EMBL/GenBank/DDBJ whole genome shotgun (WGS) entry which is preliminary data.</text>
</comment>
<evidence type="ECO:0000313" key="2">
    <source>
        <dbReference type="Proteomes" id="UP000225833"/>
    </source>
</evidence>